<comment type="caution">
    <text evidence="2">The sequence shown here is derived from an EMBL/GenBank/DDBJ whole genome shotgun (WGS) entry which is preliminary data.</text>
</comment>
<feature type="compositionally biased region" description="Basic residues" evidence="1">
    <location>
        <begin position="560"/>
        <end position="571"/>
    </location>
</feature>
<reference evidence="2" key="1">
    <citation type="submission" date="2017-08" db="EMBL/GenBank/DDBJ databases">
        <authorList>
            <person name="Polle J.E."/>
            <person name="Barry K."/>
            <person name="Cushman J."/>
            <person name="Schmutz J."/>
            <person name="Tran D."/>
            <person name="Hathwaick L.T."/>
            <person name="Yim W.C."/>
            <person name="Jenkins J."/>
            <person name="Mckie-Krisberg Z.M."/>
            <person name="Prochnik S."/>
            <person name="Lindquist E."/>
            <person name="Dockter R.B."/>
            <person name="Adam C."/>
            <person name="Molina H."/>
            <person name="Bunkerborg J."/>
            <person name="Jin E."/>
            <person name="Buchheim M."/>
            <person name="Magnuson J."/>
        </authorList>
    </citation>
    <scope>NUCLEOTIDE SEQUENCE</scope>
    <source>
        <strain evidence="2">CCAP 19/18</strain>
    </source>
</reference>
<proteinExistence type="predicted"/>
<feature type="region of interest" description="Disordered" evidence="1">
    <location>
        <begin position="552"/>
        <end position="585"/>
    </location>
</feature>
<feature type="region of interest" description="Disordered" evidence="1">
    <location>
        <begin position="1453"/>
        <end position="1475"/>
    </location>
</feature>
<sequence length="1641" mass="182923">MENPYYSVWSRVEEATRALDCSFLAGSSTPWQAALALSATRRALKQQADRENIATVSLHKCLKWPPDDSEEPTFSAKDILELRDVSEQHNLPRTPHGQPTLRVHPVPCPKLLRSLTVHLGGANEMERVLREYILAAIDCTLRWLALVCGAPGQALPPQELRPLHMAITDFTSKARNQGRDSNRSVIHAGFISNHPDLLPIVLAALSSLGSVVRIRYHNQASKPSLVQLGRMTAEGGKYLYVTIQRQPQPSGSRSEPPTVQVPEQHTIFYDSGVEDAADLPPPQSKFLVRRLMPSLELLRVRGLDFLVPELVQASFRDYSHFEPAYLETPIGYPLASTQFVGPDSTVNRGSNQVYKLKLQDHEGAWWWQLQRREGPHFVDFGRRVLAEPRVQVLGMQQPQPQAASASGVGAHQGPMAANRGQPHRASTQAPQQHEPQPQPQPSHQGRSQAEASGHQHEEAASASGVGAHQGPMSANRGQPHRASTQAPQQHEPQPQPQPSHQGRSQAEASGHQHEEVEMRANDDLLEPEVQRALQISAEPLPIRHDGSIVWQNLGQNPAHHGPHRSQGHKRAGGSANQMEPDGSRGHKRARVAADQFEVPAVEEHQTPLMEVPAAEEDQTPLILDELLQHFETHEQLNELQLLRLAEGMPSSPGHVVHLLDSLKDLRGWLEQAKSFPRPSVADMTGMPGVGKSRIISEIIKMVVGFEVPAGEPLPDQFWAIPWEQCEMQQAGTTSDQEEPPIIYDDSIPLPHLDEVDKKDPWYNKEEQKKSGVGWLCSSQAGASVSAVPTFIEFHQEEDQNAVYVERHLRTLWSKDETMREADADAMQAEGEERERGSLSVQKARALLGLQGRASLPPRGNRRVPGALRHKILYNRFDRRDPQLRLKLNRLQFRNTCKGPWGHFYKAVIRLPGPKLPTLLDTPGVAGAYGLANLKEVVKGSMEKSFAIVLVINDRTSGFSGDTLAVLEALDVPKCMAQKTDISPVPVHVHIVCNIKSKEEDTDPMSKGDFFLDAHDEKAAYTQLVPDLISAAHPEEQKLMLEHHHAYPLFLLEGFMEKCIIEEDWRAMEEYKLPAFWDMLKEQWMKAGRENSIGINHEALLKLQQLFSQMYTNWIGSDLSNGTSADACKQYMHQSNLLHETIVKLADPLRQKVGAQFQESIKAVKERDSVKSLMAPCSTDAVKRRIDLNKKSGDRPGQRSDLFELCRKGNQNLRRAMKKKPSEGMLHVLVFGSEFLGPSIASVVVTAAQKDFLNSLDLLGKDFKDEVAQRFGPILRGLSGSAQARLADLVHLGLHVSLEAKFNEIRDKCEEGLQRLRNSDDQSHGDAYNSVLTKRMAQIASTRPDGKDNTTMLNAIAREAPVWGEKLVEWYTDRCIDLGYWTLDRWQEEYNQALLETELVLEGHLDKIRGSTTASPQQQNTGPDADGPHVQACKATMYSAAKLVCRLHDALTSSRKGSSCSSERERQGATSQGTLTDVASSSSAAAGALANVASTNALAAGDDILLAQARDVVRRRQESPEEYQLPSTQIDELVQAKREAMELPSQPEHGPPELPDLPSFVCGCCQQTHTMVDRKKIGSLNMYLERKKVRGSLTWTYLRNLCGGEGDLCRHCYERITRGRRDNPRKPFLDIWEDAKARRKKI</sequence>
<protein>
    <submittedName>
        <fullName evidence="2">Uncharacterized protein</fullName>
    </submittedName>
</protein>
<feature type="region of interest" description="Disordered" evidence="1">
    <location>
        <begin position="729"/>
        <end position="749"/>
    </location>
</feature>
<evidence type="ECO:0000313" key="3">
    <source>
        <dbReference type="Proteomes" id="UP000815325"/>
    </source>
</evidence>
<gene>
    <name evidence="2" type="ORF">DUNSADRAFT_980</name>
</gene>
<evidence type="ECO:0000256" key="1">
    <source>
        <dbReference type="SAM" id="MobiDB-lite"/>
    </source>
</evidence>
<accession>A0ABQ7FY70</accession>
<evidence type="ECO:0000313" key="2">
    <source>
        <dbReference type="EMBL" id="KAF5827303.1"/>
    </source>
</evidence>
<dbReference type="Proteomes" id="UP000815325">
    <property type="component" value="Unassembled WGS sequence"/>
</dbReference>
<feature type="region of interest" description="Disordered" evidence="1">
    <location>
        <begin position="396"/>
        <end position="515"/>
    </location>
</feature>
<organism evidence="2 3">
    <name type="scientific">Dunaliella salina</name>
    <name type="common">Green alga</name>
    <name type="synonym">Protococcus salinus</name>
    <dbReference type="NCBI Taxonomy" id="3046"/>
    <lineage>
        <taxon>Eukaryota</taxon>
        <taxon>Viridiplantae</taxon>
        <taxon>Chlorophyta</taxon>
        <taxon>core chlorophytes</taxon>
        <taxon>Chlorophyceae</taxon>
        <taxon>CS clade</taxon>
        <taxon>Chlamydomonadales</taxon>
        <taxon>Dunaliellaceae</taxon>
        <taxon>Dunaliella</taxon>
    </lineage>
</organism>
<name>A0ABQ7FY70_DUNSA</name>
<feature type="compositionally biased region" description="Low complexity" evidence="1">
    <location>
        <begin position="396"/>
        <end position="406"/>
    </location>
</feature>
<dbReference type="EMBL" id="MU070537">
    <property type="protein sequence ID" value="KAF5827303.1"/>
    <property type="molecule type" value="Genomic_DNA"/>
</dbReference>
<keyword evidence="3" id="KW-1185">Reference proteome</keyword>